<dbReference type="Proteomes" id="UP000789702">
    <property type="component" value="Unassembled WGS sequence"/>
</dbReference>
<dbReference type="EMBL" id="CAJVPU010047026">
    <property type="protein sequence ID" value="CAG8752839.1"/>
    <property type="molecule type" value="Genomic_DNA"/>
</dbReference>
<evidence type="ECO:0000313" key="2">
    <source>
        <dbReference type="Proteomes" id="UP000789702"/>
    </source>
</evidence>
<organism evidence="1 2">
    <name type="scientific">Dentiscutata heterogama</name>
    <dbReference type="NCBI Taxonomy" id="1316150"/>
    <lineage>
        <taxon>Eukaryota</taxon>
        <taxon>Fungi</taxon>
        <taxon>Fungi incertae sedis</taxon>
        <taxon>Mucoromycota</taxon>
        <taxon>Glomeromycotina</taxon>
        <taxon>Glomeromycetes</taxon>
        <taxon>Diversisporales</taxon>
        <taxon>Gigasporaceae</taxon>
        <taxon>Dentiscutata</taxon>
    </lineage>
</organism>
<feature type="non-terminal residue" evidence="1">
    <location>
        <position position="1"/>
    </location>
</feature>
<accession>A0ACA9QJ72</accession>
<reference evidence="1" key="1">
    <citation type="submission" date="2021-06" db="EMBL/GenBank/DDBJ databases">
        <authorList>
            <person name="Kallberg Y."/>
            <person name="Tangrot J."/>
            <person name="Rosling A."/>
        </authorList>
    </citation>
    <scope>NUCLEOTIDE SEQUENCE</scope>
    <source>
        <strain evidence="1">IL203A</strain>
    </source>
</reference>
<proteinExistence type="predicted"/>
<evidence type="ECO:0000313" key="1">
    <source>
        <dbReference type="EMBL" id="CAG8752839.1"/>
    </source>
</evidence>
<comment type="caution">
    <text evidence="1">The sequence shown here is derived from an EMBL/GenBank/DDBJ whole genome shotgun (WGS) entry which is preliminary data.</text>
</comment>
<gene>
    <name evidence="1" type="ORF">DHETER_LOCUS14755</name>
</gene>
<feature type="non-terminal residue" evidence="1">
    <location>
        <position position="64"/>
    </location>
</feature>
<name>A0ACA9QJ72_9GLOM</name>
<keyword evidence="2" id="KW-1185">Reference proteome</keyword>
<sequence length="64" mass="7167">HYYKVLKESKTKSKEESLTALANLPDAVKGVSNAPKEMGEGSIMEVKDNKLKITENPQQLSSWF</sequence>
<protein>
    <submittedName>
        <fullName evidence="1">10720_t:CDS:1</fullName>
    </submittedName>
</protein>